<dbReference type="AlphaFoldDB" id="A0A5B7KF21"/>
<dbReference type="Proteomes" id="UP000324222">
    <property type="component" value="Unassembled WGS sequence"/>
</dbReference>
<proteinExistence type="predicted"/>
<name>A0A5B7KF21_PORTR</name>
<sequence>MGDADEGTIPAGYFMTHIVNPAARQSDSQPARLPSLPLLSARQQTVHLQNNIVDKLTITKLVSSPF</sequence>
<evidence type="ECO:0000313" key="2">
    <source>
        <dbReference type="Proteomes" id="UP000324222"/>
    </source>
</evidence>
<protein>
    <submittedName>
        <fullName evidence="1">Uncharacterized protein</fullName>
    </submittedName>
</protein>
<organism evidence="1 2">
    <name type="scientific">Portunus trituberculatus</name>
    <name type="common">Swimming crab</name>
    <name type="synonym">Neptunus trituberculatus</name>
    <dbReference type="NCBI Taxonomy" id="210409"/>
    <lineage>
        <taxon>Eukaryota</taxon>
        <taxon>Metazoa</taxon>
        <taxon>Ecdysozoa</taxon>
        <taxon>Arthropoda</taxon>
        <taxon>Crustacea</taxon>
        <taxon>Multicrustacea</taxon>
        <taxon>Malacostraca</taxon>
        <taxon>Eumalacostraca</taxon>
        <taxon>Eucarida</taxon>
        <taxon>Decapoda</taxon>
        <taxon>Pleocyemata</taxon>
        <taxon>Brachyura</taxon>
        <taxon>Eubrachyura</taxon>
        <taxon>Portunoidea</taxon>
        <taxon>Portunidae</taxon>
        <taxon>Portuninae</taxon>
        <taxon>Portunus</taxon>
    </lineage>
</organism>
<evidence type="ECO:0000313" key="1">
    <source>
        <dbReference type="EMBL" id="MPD05384.1"/>
    </source>
</evidence>
<comment type="caution">
    <text evidence="1">The sequence shown here is derived from an EMBL/GenBank/DDBJ whole genome shotgun (WGS) entry which is preliminary data.</text>
</comment>
<keyword evidence="2" id="KW-1185">Reference proteome</keyword>
<gene>
    <name evidence="1" type="ORF">E2C01_101124</name>
</gene>
<reference evidence="1 2" key="1">
    <citation type="submission" date="2019-05" db="EMBL/GenBank/DDBJ databases">
        <title>Another draft genome of Portunus trituberculatus and its Hox gene families provides insights of decapod evolution.</title>
        <authorList>
            <person name="Jeong J.-H."/>
            <person name="Song I."/>
            <person name="Kim S."/>
            <person name="Choi T."/>
            <person name="Kim D."/>
            <person name="Ryu S."/>
            <person name="Kim W."/>
        </authorList>
    </citation>
    <scope>NUCLEOTIDE SEQUENCE [LARGE SCALE GENOMIC DNA]</scope>
    <source>
        <tissue evidence="1">Muscle</tissue>
    </source>
</reference>
<accession>A0A5B7KF21</accession>
<dbReference type="EMBL" id="VSRR010145717">
    <property type="protein sequence ID" value="MPD05384.1"/>
    <property type="molecule type" value="Genomic_DNA"/>
</dbReference>